<feature type="domain" description="Amino acid permease/ SLC12A" evidence="9">
    <location>
        <begin position="74"/>
        <end position="563"/>
    </location>
</feature>
<evidence type="ECO:0000259" key="9">
    <source>
        <dbReference type="Pfam" id="PF00324"/>
    </source>
</evidence>
<protein>
    <recommendedName>
        <fullName evidence="3">Solute carrier family 12 member 9</fullName>
    </recommendedName>
</protein>
<evidence type="ECO:0000256" key="3">
    <source>
        <dbReference type="ARBA" id="ARBA00019359"/>
    </source>
</evidence>
<dbReference type="InterPro" id="IPR004842">
    <property type="entry name" value="SLC12A_fam"/>
</dbReference>
<feature type="domain" description="SLC12A transporter C-terminal" evidence="10">
    <location>
        <begin position="574"/>
        <end position="658"/>
    </location>
</feature>
<dbReference type="Proteomes" id="UP000801492">
    <property type="component" value="Unassembled WGS sequence"/>
</dbReference>
<dbReference type="EMBL" id="VTPC01007641">
    <property type="protein sequence ID" value="KAF2893817.1"/>
    <property type="molecule type" value="Genomic_DNA"/>
</dbReference>
<dbReference type="Pfam" id="PF00324">
    <property type="entry name" value="AA_permease"/>
    <property type="match status" value="1"/>
</dbReference>
<feature type="transmembrane region" description="Helical" evidence="8">
    <location>
        <begin position="146"/>
        <end position="170"/>
    </location>
</feature>
<dbReference type="AlphaFoldDB" id="A0A8K0G9M6"/>
<feature type="transmembrane region" description="Helical" evidence="8">
    <location>
        <begin position="359"/>
        <end position="384"/>
    </location>
</feature>
<evidence type="ECO:0000256" key="2">
    <source>
        <dbReference type="ARBA" id="ARBA00010593"/>
    </source>
</evidence>
<feature type="transmembrane region" description="Helical" evidence="8">
    <location>
        <begin position="479"/>
        <end position="496"/>
    </location>
</feature>
<dbReference type="Gene3D" id="1.20.1740.10">
    <property type="entry name" value="Amino acid/polyamine transporter I"/>
    <property type="match status" value="1"/>
</dbReference>
<feature type="transmembrane region" description="Helical" evidence="8">
    <location>
        <begin position="63"/>
        <end position="83"/>
    </location>
</feature>
<dbReference type="GO" id="GO:0006884">
    <property type="term" value="P:cell volume homeostasis"/>
    <property type="evidence" value="ECO:0007669"/>
    <property type="project" value="TreeGrafter"/>
</dbReference>
<dbReference type="GO" id="GO:0015379">
    <property type="term" value="F:potassium:chloride symporter activity"/>
    <property type="evidence" value="ECO:0007669"/>
    <property type="project" value="TreeGrafter"/>
</dbReference>
<comment type="subcellular location">
    <subcellularLocation>
        <location evidence="1">Membrane</location>
        <topology evidence="1">Multi-pass membrane protein</topology>
    </subcellularLocation>
</comment>
<evidence type="ECO:0000313" key="11">
    <source>
        <dbReference type="EMBL" id="KAF2893817.1"/>
    </source>
</evidence>
<feature type="transmembrane region" description="Helical" evidence="8">
    <location>
        <begin position="222"/>
        <end position="241"/>
    </location>
</feature>
<feature type="transmembrane region" description="Helical" evidence="8">
    <location>
        <begin position="449"/>
        <end position="467"/>
    </location>
</feature>
<keyword evidence="4" id="KW-0813">Transport</keyword>
<keyword evidence="5 8" id="KW-0812">Transmembrane</keyword>
<organism evidence="11 12">
    <name type="scientific">Ignelater luminosus</name>
    <name type="common">Cucubano</name>
    <name type="synonym">Pyrophorus luminosus</name>
    <dbReference type="NCBI Taxonomy" id="2038154"/>
    <lineage>
        <taxon>Eukaryota</taxon>
        <taxon>Metazoa</taxon>
        <taxon>Ecdysozoa</taxon>
        <taxon>Arthropoda</taxon>
        <taxon>Hexapoda</taxon>
        <taxon>Insecta</taxon>
        <taxon>Pterygota</taxon>
        <taxon>Neoptera</taxon>
        <taxon>Endopterygota</taxon>
        <taxon>Coleoptera</taxon>
        <taxon>Polyphaga</taxon>
        <taxon>Elateriformia</taxon>
        <taxon>Elateroidea</taxon>
        <taxon>Elateridae</taxon>
        <taxon>Agrypninae</taxon>
        <taxon>Pyrophorini</taxon>
        <taxon>Ignelater</taxon>
    </lineage>
</organism>
<feature type="transmembrane region" description="Helical" evidence="8">
    <location>
        <begin position="502"/>
        <end position="521"/>
    </location>
</feature>
<comment type="similarity">
    <text evidence="2">Belongs to the SLC12A transporter family.</text>
</comment>
<sequence>MLAPETGSTNNADMSDKTPLVGQSVFKRLSSLLGRSTESPNPNADGYIEFGSMTDHVSETRTLGIFAGVFSPVTLSMFSALIFLRVGYIVGNAGLLVTLLQFFIAYMILVFTVSSVCAISTNGAVEGGGAYFMISRTLGPEFGGSIGTLFFLANIVSSALCITGCVEGLVENIGPAGYLVGEHSKGLIPDGPQYRFLYCFALNALNLIVCLIGAGMFAKTTVFVLASVVICIGITVVSYFVQDPMEVMFPHTNTIHNTTHEANYTGLKYETLQNNLKANYSLDYTANGEQVTFASVFGVLFSGVTGIMAGANMSGELKNPGKAIPRGTLSAVAFTLIVYLCLSLLTAASCTRSLLQNNYLFMAGISVFPPSVAIGLITATWSAALSNVIGGSRVLEALSKDRVFGSAFNFIPRGTWRGNPIIAVIISCVMVQLVLLIGSLNLIAQLNSVLFLLSYLATNLSCLGLELASAPNFRPSFKYFTWHTAFGGLLGTLIMMFVINPIYAACSILLCLLLVVMLHLFSPSKEAQWGSISQALIFHQVRKYLLLLDSRKDHVKFWRPQVLLLVNSPRSVCPLIDFINDLKKGGLYVLGHVVKGGPYEEPDPALSMIPHWLQLIDHLKVKAFVELTVAPSIRDGVQHLMRLSGMGAMKPNTVIFGFLDREQPKDFLQSLDSPYQNREFENDVFPLQPGNNLDAQEYVQMIGDVLRMNKNICLCRNFVSLNKEKNKNNEKRYIDVWPVNFLKPNEKDAFDTTSLFMMQLACIVNMVPKWSKLTLRVCVCDEARQSSFSLSSTSVESHSEKLSHLLKKLRISAKLFPITGWSQVVEMHSSNIEMYLQKVNELIVHHSSDSVVTFVYLPKPPERDDSATQYLDMLDTISRNLPPSIFVHGVSMVTSTTL</sequence>
<reference evidence="11" key="1">
    <citation type="submission" date="2019-08" db="EMBL/GenBank/DDBJ databases">
        <title>The genome of the North American firefly Photinus pyralis.</title>
        <authorList>
            <consortium name="Photinus pyralis genome working group"/>
            <person name="Fallon T.R."/>
            <person name="Sander Lower S.E."/>
            <person name="Weng J.-K."/>
        </authorList>
    </citation>
    <scope>NUCLEOTIDE SEQUENCE</scope>
    <source>
        <strain evidence="11">TRF0915ILg1</strain>
        <tissue evidence="11">Whole body</tissue>
    </source>
</reference>
<evidence type="ECO:0000256" key="5">
    <source>
        <dbReference type="ARBA" id="ARBA00022692"/>
    </source>
</evidence>
<accession>A0A8K0G9M6</accession>
<evidence type="ECO:0000313" key="12">
    <source>
        <dbReference type="Proteomes" id="UP000801492"/>
    </source>
</evidence>
<dbReference type="PANTHER" id="PTHR11827:SF72">
    <property type="entry name" value="GH08340P"/>
    <property type="match status" value="1"/>
</dbReference>
<feature type="transmembrane region" description="Helical" evidence="8">
    <location>
        <begin position="291"/>
        <end position="311"/>
    </location>
</feature>
<dbReference type="GO" id="GO:0055075">
    <property type="term" value="P:potassium ion homeostasis"/>
    <property type="evidence" value="ECO:0007669"/>
    <property type="project" value="TreeGrafter"/>
</dbReference>
<feature type="transmembrane region" description="Helical" evidence="8">
    <location>
        <begin position="421"/>
        <end position="443"/>
    </location>
</feature>
<keyword evidence="12" id="KW-1185">Reference proteome</keyword>
<keyword evidence="7 8" id="KW-0472">Membrane</keyword>
<dbReference type="InterPro" id="IPR018491">
    <property type="entry name" value="SLC12_C"/>
</dbReference>
<dbReference type="Pfam" id="PF03522">
    <property type="entry name" value="SLC12"/>
    <property type="match status" value="1"/>
</dbReference>
<proteinExistence type="inferred from homology"/>
<evidence type="ECO:0000256" key="7">
    <source>
        <dbReference type="ARBA" id="ARBA00023136"/>
    </source>
</evidence>
<dbReference type="InterPro" id="IPR004841">
    <property type="entry name" value="AA-permease/SLC12A_dom"/>
</dbReference>
<evidence type="ECO:0000256" key="1">
    <source>
        <dbReference type="ARBA" id="ARBA00004141"/>
    </source>
</evidence>
<evidence type="ECO:0000259" key="10">
    <source>
        <dbReference type="Pfam" id="PF03522"/>
    </source>
</evidence>
<evidence type="ECO:0000256" key="6">
    <source>
        <dbReference type="ARBA" id="ARBA00022989"/>
    </source>
</evidence>
<name>A0A8K0G9M6_IGNLU</name>
<feature type="transmembrane region" description="Helical" evidence="8">
    <location>
        <begin position="195"/>
        <end position="215"/>
    </location>
</feature>
<gene>
    <name evidence="11" type="ORF">ILUMI_12354</name>
</gene>
<feature type="transmembrane region" description="Helical" evidence="8">
    <location>
        <begin position="323"/>
        <end position="347"/>
    </location>
</feature>
<comment type="caution">
    <text evidence="11">The sequence shown here is derived from an EMBL/GenBank/DDBJ whole genome shotgun (WGS) entry which is preliminary data.</text>
</comment>
<dbReference type="OrthoDB" id="2020542at2759"/>
<evidence type="ECO:0000256" key="8">
    <source>
        <dbReference type="SAM" id="Phobius"/>
    </source>
</evidence>
<evidence type="ECO:0000256" key="4">
    <source>
        <dbReference type="ARBA" id="ARBA00022448"/>
    </source>
</evidence>
<dbReference type="FunFam" id="1.20.1740.10:FF:000013">
    <property type="entry name" value="Solute carrier family 12 member"/>
    <property type="match status" value="1"/>
</dbReference>
<dbReference type="PANTHER" id="PTHR11827">
    <property type="entry name" value="SOLUTE CARRIER FAMILY 12, CATION COTRANSPORTERS"/>
    <property type="match status" value="1"/>
</dbReference>
<keyword evidence="6 8" id="KW-1133">Transmembrane helix</keyword>
<dbReference type="GO" id="GO:0055064">
    <property type="term" value="P:chloride ion homeostasis"/>
    <property type="evidence" value="ECO:0007669"/>
    <property type="project" value="TreeGrafter"/>
</dbReference>
<dbReference type="GO" id="GO:0016020">
    <property type="term" value="C:membrane"/>
    <property type="evidence" value="ECO:0007669"/>
    <property type="project" value="UniProtKB-SubCell"/>
</dbReference>